<evidence type="ECO:0000256" key="3">
    <source>
        <dbReference type="ARBA" id="ARBA00022692"/>
    </source>
</evidence>
<evidence type="ECO:0000256" key="1">
    <source>
        <dbReference type="ARBA" id="ARBA00004651"/>
    </source>
</evidence>
<dbReference type="OrthoDB" id="9761531at2"/>
<dbReference type="InterPro" id="IPR004477">
    <property type="entry name" value="ComEC_N"/>
</dbReference>
<feature type="transmembrane region" description="Helical" evidence="6">
    <location>
        <begin position="237"/>
        <end position="263"/>
    </location>
</feature>
<dbReference type="AlphaFoldDB" id="A0A3E1P6B1"/>
<evidence type="ECO:0000256" key="2">
    <source>
        <dbReference type="ARBA" id="ARBA00022475"/>
    </source>
</evidence>
<dbReference type="PANTHER" id="PTHR30619:SF1">
    <property type="entry name" value="RECOMBINATION PROTEIN 2"/>
    <property type="match status" value="1"/>
</dbReference>
<keyword evidence="3 6" id="KW-0812">Transmembrane</keyword>
<feature type="transmembrane region" description="Helical" evidence="6">
    <location>
        <begin position="450"/>
        <end position="473"/>
    </location>
</feature>
<feature type="transmembrane region" description="Helical" evidence="6">
    <location>
        <begin position="371"/>
        <end position="390"/>
    </location>
</feature>
<feature type="domain" description="DUF4131" evidence="8">
    <location>
        <begin position="32"/>
        <end position="177"/>
    </location>
</feature>
<keyword evidence="5 6" id="KW-0472">Membrane</keyword>
<evidence type="ECO:0000256" key="5">
    <source>
        <dbReference type="ARBA" id="ARBA00023136"/>
    </source>
</evidence>
<dbReference type="EMBL" id="QTJV01000002">
    <property type="protein sequence ID" value="RFM35721.1"/>
    <property type="molecule type" value="Genomic_DNA"/>
</dbReference>
<evidence type="ECO:0000256" key="4">
    <source>
        <dbReference type="ARBA" id="ARBA00022989"/>
    </source>
</evidence>
<dbReference type="NCBIfam" id="TIGR00360">
    <property type="entry name" value="ComEC_N-term"/>
    <property type="match status" value="1"/>
</dbReference>
<keyword evidence="4 6" id="KW-1133">Transmembrane helix</keyword>
<name>A0A3E1P6B1_9BACT</name>
<feature type="transmembrane region" description="Helical" evidence="6">
    <location>
        <begin position="31"/>
        <end position="52"/>
    </location>
</feature>
<evidence type="ECO:0000256" key="6">
    <source>
        <dbReference type="SAM" id="Phobius"/>
    </source>
</evidence>
<feature type="transmembrane region" description="Helical" evidence="6">
    <location>
        <begin position="396"/>
        <end position="413"/>
    </location>
</feature>
<dbReference type="Proteomes" id="UP000261174">
    <property type="component" value="Unassembled WGS sequence"/>
</dbReference>
<feature type="transmembrane region" description="Helical" evidence="6">
    <location>
        <begin position="275"/>
        <end position="302"/>
    </location>
</feature>
<keyword evidence="10" id="KW-1185">Reference proteome</keyword>
<feature type="transmembrane region" description="Helical" evidence="6">
    <location>
        <begin position="58"/>
        <end position="76"/>
    </location>
</feature>
<protein>
    <submittedName>
        <fullName evidence="9">ComEC family competence protein</fullName>
    </submittedName>
</protein>
<proteinExistence type="predicted"/>
<keyword evidence="2" id="KW-1003">Cell membrane</keyword>
<dbReference type="RefSeq" id="WP_116853208.1">
    <property type="nucleotide sequence ID" value="NZ_QTJV01000002.1"/>
</dbReference>
<dbReference type="GO" id="GO:0005886">
    <property type="term" value="C:plasma membrane"/>
    <property type="evidence" value="ECO:0007669"/>
    <property type="project" value="UniProtKB-SubCell"/>
</dbReference>
<evidence type="ECO:0000259" key="8">
    <source>
        <dbReference type="Pfam" id="PF13567"/>
    </source>
</evidence>
<accession>A0A3E1P6B1</accession>
<dbReference type="InterPro" id="IPR025405">
    <property type="entry name" value="DUF4131"/>
</dbReference>
<feature type="domain" description="ComEC/Rec2-related protein" evidence="7">
    <location>
        <begin position="217"/>
        <end position="474"/>
    </location>
</feature>
<dbReference type="Pfam" id="PF13567">
    <property type="entry name" value="DUF4131"/>
    <property type="match status" value="1"/>
</dbReference>
<dbReference type="Pfam" id="PF03772">
    <property type="entry name" value="Competence"/>
    <property type="match status" value="1"/>
</dbReference>
<gene>
    <name evidence="9" type="ORF">DXN04_10135</name>
</gene>
<dbReference type="InterPro" id="IPR052159">
    <property type="entry name" value="Competence_DNA_uptake"/>
</dbReference>
<reference evidence="9 10" key="1">
    <citation type="submission" date="2018-08" db="EMBL/GenBank/DDBJ databases">
        <title>Chitinophaga sp. K20C18050901, a novel bacterium isolated from forest soil.</title>
        <authorList>
            <person name="Wang C."/>
        </authorList>
    </citation>
    <scope>NUCLEOTIDE SEQUENCE [LARGE SCALE GENOMIC DNA]</scope>
    <source>
        <strain evidence="9 10">K20C18050901</strain>
    </source>
</reference>
<feature type="transmembrane region" description="Helical" evidence="6">
    <location>
        <begin position="425"/>
        <end position="444"/>
    </location>
</feature>
<organism evidence="9 10">
    <name type="scientific">Chitinophaga silvisoli</name>
    <dbReference type="NCBI Taxonomy" id="2291814"/>
    <lineage>
        <taxon>Bacteria</taxon>
        <taxon>Pseudomonadati</taxon>
        <taxon>Bacteroidota</taxon>
        <taxon>Chitinophagia</taxon>
        <taxon>Chitinophagales</taxon>
        <taxon>Chitinophagaceae</taxon>
        <taxon>Chitinophaga</taxon>
    </lineage>
</organism>
<evidence type="ECO:0000313" key="9">
    <source>
        <dbReference type="EMBL" id="RFM35721.1"/>
    </source>
</evidence>
<comment type="caution">
    <text evidence="9">The sequence shown here is derived from an EMBL/GenBank/DDBJ whole genome shotgun (WGS) entry which is preliminary data.</text>
</comment>
<dbReference type="PANTHER" id="PTHR30619">
    <property type="entry name" value="DNA INTERNALIZATION/COMPETENCE PROTEIN COMEC/REC2"/>
    <property type="match status" value="1"/>
</dbReference>
<comment type="subcellular location">
    <subcellularLocation>
        <location evidence="1">Cell membrane</location>
        <topology evidence="1">Multi-pass membrane protein</topology>
    </subcellularLocation>
</comment>
<evidence type="ECO:0000259" key="7">
    <source>
        <dbReference type="Pfam" id="PF03772"/>
    </source>
</evidence>
<evidence type="ECO:0000313" key="10">
    <source>
        <dbReference type="Proteomes" id="UP000261174"/>
    </source>
</evidence>
<sequence>MFVYVLRTAPFLQIVIPFMAGIIWPFPLLYVIPVAFFLLVLHVGIGCMPVWLRFRLDAYRGVILQLLLVCLGSLLVDAKEKHKHRLINPAPDQVLAGTVIVPVQSSQYGYRTIIALETKEQLLIYFPPDSAVMAIQEGDKLLFNGQVQSISFSGNPGAFNYRAYCASRYIYQQVHLQMGHWRHMPMPRSFLLRCRNSCLRIINTYIGGREAGLAAALLIGYRYGLDKEIENDYMQTGIVHIIAISGMHLALIYACLIWCLQWIPIPAVKGLLVIVVIWGFTLLTGASASVLRAAVMLTVVTIGKFFLDRESSTYNQLALSAFLLLCYDPGLIKDIGFQLSYLAVSGILLLYKPLYDLLLFKSYWKRKLWEATALAIAAQAITFPLCLYLFGQFPLYFLPANLLAVPLSTLILYGEMLLLCVQHRWLGMCLQWLLTLMNSIVAWIGHLPGALISGLQISVYGVVALYICIAAILAGRKGMIWMLAALCLWRLAILPGHLKRQQQQLMIVYNQPRHTGIDFIQGHVVQFVGDDSISTGILRTARAFYEVDTGRLTAFEQLGHFICCGNKRLVIVDSALPAGRATKKFKTDYLLLSHNPHVAIKDLQGFFEVGCYIFDASSSRSRIQEWKSECYALTLRFLSVPDQGAYVVNF</sequence>
<feature type="transmembrane region" description="Helical" evidence="6">
    <location>
        <begin position="338"/>
        <end position="359"/>
    </location>
</feature>